<dbReference type="Proteomes" id="UP001476798">
    <property type="component" value="Unassembled WGS sequence"/>
</dbReference>
<accession>A0ABV0PBL8</accession>
<evidence type="ECO:0000256" key="1">
    <source>
        <dbReference type="SAM" id="SignalP"/>
    </source>
</evidence>
<protein>
    <submittedName>
        <fullName evidence="2">Uncharacterized protein</fullName>
    </submittedName>
</protein>
<evidence type="ECO:0000313" key="3">
    <source>
        <dbReference type="Proteomes" id="UP001476798"/>
    </source>
</evidence>
<feature type="signal peptide" evidence="1">
    <location>
        <begin position="1"/>
        <end position="20"/>
    </location>
</feature>
<comment type="caution">
    <text evidence="2">The sequence shown here is derived from an EMBL/GenBank/DDBJ whole genome shotgun (WGS) entry which is preliminary data.</text>
</comment>
<keyword evidence="3" id="KW-1185">Reference proteome</keyword>
<reference evidence="2 3" key="1">
    <citation type="submission" date="2021-06" db="EMBL/GenBank/DDBJ databases">
        <authorList>
            <person name="Palmer J.M."/>
        </authorList>
    </citation>
    <scope>NUCLEOTIDE SEQUENCE [LARGE SCALE GENOMIC DNA]</scope>
    <source>
        <strain evidence="2 3">GA_2019</strain>
        <tissue evidence="2">Muscle</tissue>
    </source>
</reference>
<organism evidence="2 3">
    <name type="scientific">Goodea atripinnis</name>
    <dbReference type="NCBI Taxonomy" id="208336"/>
    <lineage>
        <taxon>Eukaryota</taxon>
        <taxon>Metazoa</taxon>
        <taxon>Chordata</taxon>
        <taxon>Craniata</taxon>
        <taxon>Vertebrata</taxon>
        <taxon>Euteleostomi</taxon>
        <taxon>Actinopterygii</taxon>
        <taxon>Neopterygii</taxon>
        <taxon>Teleostei</taxon>
        <taxon>Neoteleostei</taxon>
        <taxon>Acanthomorphata</taxon>
        <taxon>Ovalentaria</taxon>
        <taxon>Atherinomorphae</taxon>
        <taxon>Cyprinodontiformes</taxon>
        <taxon>Goodeidae</taxon>
        <taxon>Goodea</taxon>
    </lineage>
</organism>
<feature type="chain" id="PRO_5045138483" evidence="1">
    <location>
        <begin position="21"/>
        <end position="155"/>
    </location>
</feature>
<dbReference type="EMBL" id="JAHRIO010070233">
    <property type="protein sequence ID" value="MEQ2180874.1"/>
    <property type="molecule type" value="Genomic_DNA"/>
</dbReference>
<keyword evidence="1" id="KW-0732">Signal</keyword>
<name>A0ABV0PBL8_9TELE</name>
<gene>
    <name evidence="2" type="ORF">GOODEAATRI_005783</name>
</gene>
<evidence type="ECO:0000313" key="2">
    <source>
        <dbReference type="EMBL" id="MEQ2180874.1"/>
    </source>
</evidence>
<sequence length="155" mass="18100">MAAWSFVLLIEFYPLPFYSSQTINRTTSKRDRLTQRSQWYLQDVELKSLILWSLLATKGGKQGCKIYFGHKEVSTSPTTRAAEPDRFLSHFCAGKRSSPGGLWVNSKKRYRCRCSAWELRAGFHWLSMNRMLKYKCIFKPNSGFFSKILLKIITR</sequence>
<proteinExistence type="predicted"/>